<feature type="compositionally biased region" description="Acidic residues" evidence="1">
    <location>
        <begin position="113"/>
        <end position="126"/>
    </location>
</feature>
<feature type="compositionally biased region" description="Polar residues" evidence="1">
    <location>
        <begin position="474"/>
        <end position="485"/>
    </location>
</feature>
<proteinExistence type="predicted"/>
<feature type="region of interest" description="Disordered" evidence="1">
    <location>
        <begin position="108"/>
        <end position="128"/>
    </location>
</feature>
<evidence type="ECO:0000256" key="1">
    <source>
        <dbReference type="SAM" id="MobiDB-lite"/>
    </source>
</evidence>
<dbReference type="Pfam" id="PF20414">
    <property type="entry name" value="DUF6698"/>
    <property type="match status" value="1"/>
</dbReference>
<accession>A0ABR2Z6B8</accession>
<sequence length="496" mass="55413">MPPQRLVRPSARVGTFYTPPSCYDNRRFYSSPEPEPEAPKLTKAEVQAREQFEKWSNAVLGGTTPACGPRAAYYNIGSRWMRFVDPWTDKIELVLRFGFAEDLRPIPSNNNDADVDMEEDDEETEEEKQRRLEILDLFTLPDDMKETDKDRYRQSFLLFKTGHPTQYNQLIACFEFEAAETIKTLYSSIERGFKDARRNDTCRMKQNILSYIPNNPQQKAVKDDALVPFIDSSVKSNRGLAHDMIIPLLCPIERIKEVVHKPVDNPARAQLLDDAKAKKIQLTPTQFPGFLYDYSRINMDRAKEGRAAVFRGYLIPRASRALLTSPSSALGKKGSTRAGNAKKAGVTDMTIRFLAYVVTQIWLSLSDGETWGETVGSFNLKTFYYTMVAALEGMNHLRRDLAFAYLNEEIWGEKQTSEAVPADSEVGKAISMWSLEDDEEVEAEEAAQQERSASENVPASGEGPAGGNIVAPGSASTDGNSSTRDNAPVGAGSIIT</sequence>
<dbReference type="Proteomes" id="UP001437256">
    <property type="component" value="Unassembled WGS sequence"/>
</dbReference>
<feature type="compositionally biased region" description="Acidic residues" evidence="1">
    <location>
        <begin position="438"/>
        <end position="447"/>
    </location>
</feature>
<gene>
    <name evidence="2" type="ORF">AAF712_016190</name>
</gene>
<evidence type="ECO:0000313" key="2">
    <source>
        <dbReference type="EMBL" id="KAL0057180.1"/>
    </source>
</evidence>
<dbReference type="EMBL" id="JBBXMP010000647">
    <property type="protein sequence ID" value="KAL0057180.1"/>
    <property type="molecule type" value="Genomic_DNA"/>
</dbReference>
<evidence type="ECO:0000313" key="3">
    <source>
        <dbReference type="Proteomes" id="UP001437256"/>
    </source>
</evidence>
<reference evidence="2 3" key="1">
    <citation type="submission" date="2024-05" db="EMBL/GenBank/DDBJ databases">
        <title>A draft genome resource for the thread blight pathogen Marasmius tenuissimus strain MS-2.</title>
        <authorList>
            <person name="Yulfo-Soto G.E."/>
            <person name="Baruah I.K."/>
            <person name="Amoako-Attah I."/>
            <person name="Bukari Y."/>
            <person name="Meinhardt L.W."/>
            <person name="Bailey B.A."/>
            <person name="Cohen S.P."/>
        </authorList>
    </citation>
    <scope>NUCLEOTIDE SEQUENCE [LARGE SCALE GENOMIC DNA]</scope>
    <source>
        <strain evidence="2 3">MS-2</strain>
    </source>
</reference>
<feature type="region of interest" description="Disordered" evidence="1">
    <location>
        <begin position="438"/>
        <end position="496"/>
    </location>
</feature>
<comment type="caution">
    <text evidence="2">The sequence shown here is derived from an EMBL/GenBank/DDBJ whole genome shotgun (WGS) entry which is preliminary data.</text>
</comment>
<organism evidence="2 3">
    <name type="scientific">Marasmius tenuissimus</name>
    <dbReference type="NCBI Taxonomy" id="585030"/>
    <lineage>
        <taxon>Eukaryota</taxon>
        <taxon>Fungi</taxon>
        <taxon>Dikarya</taxon>
        <taxon>Basidiomycota</taxon>
        <taxon>Agaricomycotina</taxon>
        <taxon>Agaricomycetes</taxon>
        <taxon>Agaricomycetidae</taxon>
        <taxon>Agaricales</taxon>
        <taxon>Marasmiineae</taxon>
        <taxon>Marasmiaceae</taxon>
        <taxon>Marasmius</taxon>
    </lineage>
</organism>
<keyword evidence="3" id="KW-1185">Reference proteome</keyword>
<dbReference type="InterPro" id="IPR046521">
    <property type="entry name" value="DUF6698"/>
</dbReference>
<name>A0ABR2Z6B8_9AGAR</name>
<protein>
    <submittedName>
        <fullName evidence="2">Uncharacterized protein</fullName>
    </submittedName>
</protein>